<organism evidence="9 10">
    <name type="scientific">Streptomyces stramineus</name>
    <dbReference type="NCBI Taxonomy" id="173861"/>
    <lineage>
        <taxon>Bacteria</taxon>
        <taxon>Bacillati</taxon>
        <taxon>Actinomycetota</taxon>
        <taxon>Actinomycetes</taxon>
        <taxon>Kitasatosporales</taxon>
        <taxon>Streptomycetaceae</taxon>
        <taxon>Streptomyces</taxon>
    </lineage>
</organism>
<feature type="transmembrane region" description="Helical" evidence="8">
    <location>
        <begin position="163"/>
        <end position="182"/>
    </location>
</feature>
<evidence type="ECO:0000256" key="1">
    <source>
        <dbReference type="ARBA" id="ARBA00004651"/>
    </source>
</evidence>
<keyword evidence="5 8" id="KW-0812">Transmembrane</keyword>
<feature type="transmembrane region" description="Helical" evidence="8">
    <location>
        <begin position="254"/>
        <end position="283"/>
    </location>
</feature>
<evidence type="ECO:0000256" key="4">
    <source>
        <dbReference type="ARBA" id="ARBA00022475"/>
    </source>
</evidence>
<comment type="similarity">
    <text evidence="2">Belongs to the binding-protein-dependent transport system permease family. FecCD subfamily.</text>
</comment>
<evidence type="ECO:0000256" key="6">
    <source>
        <dbReference type="ARBA" id="ARBA00022989"/>
    </source>
</evidence>
<keyword evidence="3" id="KW-0813">Transport</keyword>
<feature type="transmembrane region" description="Helical" evidence="8">
    <location>
        <begin position="26"/>
        <end position="45"/>
    </location>
</feature>
<feature type="transmembrane region" description="Helical" evidence="8">
    <location>
        <begin position="133"/>
        <end position="154"/>
    </location>
</feature>
<keyword evidence="4" id="KW-1003">Cell membrane</keyword>
<feature type="transmembrane region" description="Helical" evidence="8">
    <location>
        <begin position="295"/>
        <end position="316"/>
    </location>
</feature>
<keyword evidence="7 8" id="KW-0472">Membrane</keyword>
<dbReference type="PANTHER" id="PTHR30472">
    <property type="entry name" value="FERRIC ENTEROBACTIN TRANSPORT SYSTEM PERMEASE PROTEIN"/>
    <property type="match status" value="1"/>
</dbReference>
<dbReference type="Gene3D" id="1.10.3470.10">
    <property type="entry name" value="ABC transporter involved in vitamin B12 uptake, BtuC"/>
    <property type="match status" value="1"/>
</dbReference>
<feature type="transmembrane region" description="Helical" evidence="8">
    <location>
        <begin position="109"/>
        <end position="127"/>
    </location>
</feature>
<evidence type="ECO:0000256" key="8">
    <source>
        <dbReference type="SAM" id="Phobius"/>
    </source>
</evidence>
<keyword evidence="10" id="KW-1185">Reference proteome</keyword>
<comment type="subcellular location">
    <subcellularLocation>
        <location evidence="1">Cell membrane</location>
        <topology evidence="1">Multi-pass membrane protein</topology>
    </subcellularLocation>
</comment>
<proteinExistence type="inferred from homology"/>
<evidence type="ECO:0000256" key="2">
    <source>
        <dbReference type="ARBA" id="ARBA00007935"/>
    </source>
</evidence>
<gene>
    <name evidence="9" type="ORF">GCM10009544_01680</name>
</gene>
<evidence type="ECO:0000313" key="9">
    <source>
        <dbReference type="EMBL" id="GAA0442588.1"/>
    </source>
</evidence>
<sequence length="353" mass="34793">MTSVVTDAKTRATGGGALARQRRRTALLSAAALAVLVVLTAIGLGTGEVSIPPVDALRGLVGLGDAGNVMLVQELRAPRVLSAVVAGAGLGVAGALLQRVARNPLASPDVVGVTGGASLGAIAVIASGAPASLISPAALGGGLLAAGLLGLLAWRGGFTVSRLVLVGLAVQSGLAAAVNLLIVRFPAELASSALQWTTGSVYGRTWTEVQAGGGVILAGLVLALVGHRRLAVLDLGDDSAGSLGLPPTTARLQLLLLAVVLASVAAALTGPVGFVALAVPHIVRFLAGPPTTGTLALTALAGAVLLLGADLVVLYLLPVHGLPVGVVTATLGAPWLLVLMLRQIKPHAGSATR</sequence>
<reference evidence="9 10" key="1">
    <citation type="journal article" date="2019" name="Int. J. Syst. Evol. Microbiol.">
        <title>The Global Catalogue of Microorganisms (GCM) 10K type strain sequencing project: providing services to taxonomists for standard genome sequencing and annotation.</title>
        <authorList>
            <consortium name="The Broad Institute Genomics Platform"/>
            <consortium name="The Broad Institute Genome Sequencing Center for Infectious Disease"/>
            <person name="Wu L."/>
            <person name="Ma J."/>
        </authorList>
    </citation>
    <scope>NUCLEOTIDE SEQUENCE [LARGE SCALE GENOMIC DNA]</scope>
    <source>
        <strain evidence="9 10">JCM 10649</strain>
    </source>
</reference>
<keyword evidence="6 8" id="KW-1133">Transmembrane helix</keyword>
<protein>
    <submittedName>
        <fullName evidence="9">Iron chelate uptake ABC transporter family permease subunit</fullName>
    </submittedName>
</protein>
<dbReference type="EMBL" id="BAAAHB010000001">
    <property type="protein sequence ID" value="GAA0442588.1"/>
    <property type="molecule type" value="Genomic_DNA"/>
</dbReference>
<feature type="transmembrane region" description="Helical" evidence="8">
    <location>
        <begin position="80"/>
        <end position="97"/>
    </location>
</feature>
<accession>A0ABN0ZBU0</accession>
<dbReference type="SUPFAM" id="SSF81345">
    <property type="entry name" value="ABC transporter involved in vitamin B12 uptake, BtuC"/>
    <property type="match status" value="1"/>
</dbReference>
<dbReference type="Pfam" id="PF01032">
    <property type="entry name" value="FecCD"/>
    <property type="match status" value="1"/>
</dbReference>
<evidence type="ECO:0000256" key="5">
    <source>
        <dbReference type="ARBA" id="ARBA00022692"/>
    </source>
</evidence>
<evidence type="ECO:0000313" key="10">
    <source>
        <dbReference type="Proteomes" id="UP001499895"/>
    </source>
</evidence>
<dbReference type="RefSeq" id="WP_344083802.1">
    <property type="nucleotide sequence ID" value="NZ_BAAAHB010000001.1"/>
</dbReference>
<feature type="transmembrane region" description="Helical" evidence="8">
    <location>
        <begin position="322"/>
        <end position="341"/>
    </location>
</feature>
<name>A0ABN0ZBU0_9ACTN</name>
<dbReference type="Proteomes" id="UP001499895">
    <property type="component" value="Unassembled WGS sequence"/>
</dbReference>
<evidence type="ECO:0000256" key="7">
    <source>
        <dbReference type="ARBA" id="ARBA00023136"/>
    </source>
</evidence>
<dbReference type="InterPro" id="IPR000522">
    <property type="entry name" value="ABC_transptr_permease_BtuC"/>
</dbReference>
<dbReference type="InterPro" id="IPR037294">
    <property type="entry name" value="ABC_BtuC-like"/>
</dbReference>
<evidence type="ECO:0000256" key="3">
    <source>
        <dbReference type="ARBA" id="ARBA00022448"/>
    </source>
</evidence>
<dbReference type="CDD" id="cd06550">
    <property type="entry name" value="TM_ABC_iron-siderophores_like"/>
    <property type="match status" value="1"/>
</dbReference>
<comment type="caution">
    <text evidence="9">The sequence shown here is derived from an EMBL/GenBank/DDBJ whole genome shotgun (WGS) entry which is preliminary data.</text>
</comment>
<dbReference type="PANTHER" id="PTHR30472:SF25">
    <property type="entry name" value="ABC TRANSPORTER PERMEASE PROTEIN MJ0876-RELATED"/>
    <property type="match status" value="1"/>
</dbReference>